<dbReference type="InterPro" id="IPR009078">
    <property type="entry name" value="Ferritin-like_SF"/>
</dbReference>
<keyword evidence="3" id="KW-1185">Reference proteome</keyword>
<dbReference type="SUPFAM" id="SSF47240">
    <property type="entry name" value="Ferritin-like"/>
    <property type="match status" value="1"/>
</dbReference>
<evidence type="ECO:0000259" key="1">
    <source>
        <dbReference type="Pfam" id="PF09537"/>
    </source>
</evidence>
<dbReference type="InterPro" id="IPR012347">
    <property type="entry name" value="Ferritin-like"/>
</dbReference>
<dbReference type="PIRSF" id="PIRSF029477">
    <property type="entry name" value="UCP029477"/>
    <property type="match status" value="1"/>
</dbReference>
<evidence type="ECO:0000313" key="3">
    <source>
        <dbReference type="Proteomes" id="UP000191010"/>
    </source>
</evidence>
<organism evidence="2 3">
    <name type="scientific">Pseudomonas parafulva</name>
    <dbReference type="NCBI Taxonomy" id="157782"/>
    <lineage>
        <taxon>Bacteria</taxon>
        <taxon>Pseudomonadati</taxon>
        <taxon>Pseudomonadota</taxon>
        <taxon>Gammaproteobacteria</taxon>
        <taxon>Pseudomonadales</taxon>
        <taxon>Pseudomonadaceae</taxon>
        <taxon>Pseudomonas</taxon>
    </lineage>
</organism>
<dbReference type="EMBL" id="CP019952">
    <property type="protein sequence ID" value="AQW69891.1"/>
    <property type="molecule type" value="Genomic_DNA"/>
</dbReference>
<accession>A0ABM6J604</accession>
<dbReference type="Proteomes" id="UP000191010">
    <property type="component" value="Chromosome"/>
</dbReference>
<name>A0ABM6J604_9PSED</name>
<dbReference type="InterPro" id="IPR016920">
    <property type="entry name" value="UCP029477"/>
</dbReference>
<dbReference type="Pfam" id="PF09537">
    <property type="entry name" value="DUF2383"/>
    <property type="match status" value="1"/>
</dbReference>
<reference evidence="2 3" key="1">
    <citation type="submission" date="2017-02" db="EMBL/GenBank/DDBJ databases">
        <authorList>
            <person name="Guo L."/>
        </authorList>
    </citation>
    <scope>NUCLEOTIDE SEQUENCE [LARGE SCALE GENOMIC DNA]</scope>
    <source>
        <strain evidence="2 3">PRS09-11288</strain>
    </source>
</reference>
<dbReference type="Gene3D" id="1.20.1260.10">
    <property type="match status" value="1"/>
</dbReference>
<evidence type="ECO:0000313" key="2">
    <source>
        <dbReference type="EMBL" id="AQW69891.1"/>
    </source>
</evidence>
<dbReference type="InterPro" id="IPR019052">
    <property type="entry name" value="DUF2383"/>
</dbReference>
<protein>
    <submittedName>
        <fullName evidence="2">Aldehyde dehydrogenase</fullName>
    </submittedName>
</protein>
<dbReference type="InterPro" id="IPR011971">
    <property type="entry name" value="CHP02284"/>
</dbReference>
<dbReference type="NCBIfam" id="TIGR02284">
    <property type="entry name" value="PA2169 family four-helix-bundle protein"/>
    <property type="match status" value="1"/>
</dbReference>
<feature type="domain" description="DUF2383" evidence="1">
    <location>
        <begin position="26"/>
        <end position="135"/>
    </location>
</feature>
<gene>
    <name evidence="2" type="ORF">B2J77_17410</name>
</gene>
<proteinExistence type="predicted"/>
<sequence length="177" mass="19955">MWHDHCSYPDDYHLPRSFAMSDVNKDVINVLNDLIEYSKDGEKGFRESADDVKNPELKAFFVQRAGECANAAAELQSEVRRLGGDPETSTSITADIHRGWVNFKSMLTGKSEEAVLNEVERGEDHALKAYKEAREKLVKLGRSATDSTYTLVEKQLQGVQRNHDQVKALRDSARARS</sequence>